<evidence type="ECO:0000256" key="2">
    <source>
        <dbReference type="ARBA" id="ARBA00008661"/>
    </source>
</evidence>
<dbReference type="GO" id="GO:0000139">
    <property type="term" value="C:Golgi membrane"/>
    <property type="evidence" value="ECO:0007669"/>
    <property type="project" value="UniProtKB-SubCell"/>
</dbReference>
<organism evidence="12 13">
    <name type="scientific">Patiria miniata</name>
    <name type="common">Bat star</name>
    <name type="synonym">Asterina miniata</name>
    <dbReference type="NCBI Taxonomy" id="46514"/>
    <lineage>
        <taxon>Eukaryota</taxon>
        <taxon>Metazoa</taxon>
        <taxon>Echinodermata</taxon>
        <taxon>Eleutherozoa</taxon>
        <taxon>Asterozoa</taxon>
        <taxon>Asteroidea</taxon>
        <taxon>Valvatacea</taxon>
        <taxon>Valvatida</taxon>
        <taxon>Asterinidae</taxon>
        <taxon>Patiria</taxon>
    </lineage>
</organism>
<dbReference type="InterPro" id="IPR002659">
    <property type="entry name" value="Glyco_trans_31"/>
</dbReference>
<dbReference type="GO" id="GO:0016758">
    <property type="term" value="F:hexosyltransferase activity"/>
    <property type="evidence" value="ECO:0007669"/>
    <property type="project" value="InterPro"/>
</dbReference>
<keyword evidence="4" id="KW-0808">Transferase</keyword>
<keyword evidence="9 11" id="KW-0472">Membrane</keyword>
<keyword evidence="6 11" id="KW-0735">Signal-anchor</keyword>
<evidence type="ECO:0000256" key="10">
    <source>
        <dbReference type="ARBA" id="ARBA00023180"/>
    </source>
</evidence>
<name>A0A913Z5U6_PATMI</name>
<evidence type="ECO:0000256" key="8">
    <source>
        <dbReference type="ARBA" id="ARBA00023034"/>
    </source>
</evidence>
<protein>
    <recommendedName>
        <fullName evidence="11">Hexosyltransferase</fullName>
        <ecNumber evidence="11">2.4.1.-</ecNumber>
    </recommendedName>
</protein>
<dbReference type="Proteomes" id="UP000887568">
    <property type="component" value="Unplaced"/>
</dbReference>
<dbReference type="GeneID" id="119721264"/>
<evidence type="ECO:0000313" key="12">
    <source>
        <dbReference type="EnsemblMetazoa" id="XP_038047183.1"/>
    </source>
</evidence>
<evidence type="ECO:0000256" key="6">
    <source>
        <dbReference type="ARBA" id="ARBA00022968"/>
    </source>
</evidence>
<keyword evidence="8 11" id="KW-0333">Golgi apparatus</keyword>
<evidence type="ECO:0000256" key="3">
    <source>
        <dbReference type="ARBA" id="ARBA00022676"/>
    </source>
</evidence>
<dbReference type="PANTHER" id="PTHR11214">
    <property type="entry name" value="BETA-1,3-N-ACETYLGLUCOSAMINYLTRANSFERASE"/>
    <property type="match status" value="1"/>
</dbReference>
<evidence type="ECO:0000256" key="1">
    <source>
        <dbReference type="ARBA" id="ARBA00004323"/>
    </source>
</evidence>
<sequence length="405" mass="46447">MMHRRRLMLVLALLAGLYCTSWFKIMTWSSFSQNQASLEMEDNTAGKNIAGQVETEQLAGPAITYKPMYSKEEINPHHFHFLIANVDACTSADNTSVFLVMLVKSSVEDVYDREQIRRTWGGDTVVKDKRTLTMFLLGTITGNQTTTLSVKEENDRYNDIIQEDFVDSYQNLTIKNMMGLKWISMYCPNVTYVASVDADVMINVNNLVTRLSDKPRRQFAEGSLRAKAAPVRDSKGNAKKWYTPKEVYPEATYAPFFPGSCYVMSGDVAISIYAESSHVRYLPWDDVFVGLVMKRIGVTPLQGRGYEKYPRKYENNTLRWTLKHAIAVIIRHQKHKVDERLIKIWQTVANTQKHDKFDKYDVLLIFLAVIGVLVVYLLIALAFLIKCRQDESDLDDYESDDSFVD</sequence>
<keyword evidence="7 11" id="KW-1133">Transmembrane helix</keyword>
<keyword evidence="3 11" id="KW-0328">Glycosyltransferase</keyword>
<dbReference type="EnsemblMetazoa" id="XM_038191255.1">
    <property type="protein sequence ID" value="XP_038047183.1"/>
    <property type="gene ID" value="LOC119721264"/>
</dbReference>
<reference evidence="12" key="1">
    <citation type="submission" date="2022-11" db="UniProtKB">
        <authorList>
            <consortium name="EnsemblMetazoa"/>
        </authorList>
    </citation>
    <scope>IDENTIFICATION</scope>
</reference>
<keyword evidence="10" id="KW-0325">Glycoprotein</keyword>
<evidence type="ECO:0000256" key="5">
    <source>
        <dbReference type="ARBA" id="ARBA00022692"/>
    </source>
</evidence>
<evidence type="ECO:0000256" key="11">
    <source>
        <dbReference type="RuleBase" id="RU363063"/>
    </source>
</evidence>
<dbReference type="GO" id="GO:0006493">
    <property type="term" value="P:protein O-linked glycosylation"/>
    <property type="evidence" value="ECO:0007669"/>
    <property type="project" value="TreeGrafter"/>
</dbReference>
<comment type="similarity">
    <text evidence="2 11">Belongs to the glycosyltransferase 31 family.</text>
</comment>
<dbReference type="AlphaFoldDB" id="A0A913Z5U6"/>
<dbReference type="EC" id="2.4.1.-" evidence="11"/>
<keyword evidence="13" id="KW-1185">Reference proteome</keyword>
<dbReference type="OMA" id="TSWFKIM"/>
<dbReference type="RefSeq" id="XP_038047183.1">
    <property type="nucleotide sequence ID" value="XM_038191255.1"/>
</dbReference>
<evidence type="ECO:0000313" key="13">
    <source>
        <dbReference type="Proteomes" id="UP000887568"/>
    </source>
</evidence>
<dbReference type="PANTHER" id="PTHR11214:SF314">
    <property type="entry name" value="HEXOSYLTRANSFERASE"/>
    <property type="match status" value="1"/>
</dbReference>
<evidence type="ECO:0000256" key="4">
    <source>
        <dbReference type="ARBA" id="ARBA00022679"/>
    </source>
</evidence>
<dbReference type="Pfam" id="PF01762">
    <property type="entry name" value="Galactosyl_T"/>
    <property type="match status" value="1"/>
</dbReference>
<keyword evidence="5 11" id="KW-0812">Transmembrane</keyword>
<proteinExistence type="inferred from homology"/>
<dbReference type="OrthoDB" id="2139606at2759"/>
<dbReference type="Gene3D" id="3.90.550.50">
    <property type="match status" value="1"/>
</dbReference>
<feature type="transmembrane region" description="Helical" evidence="11">
    <location>
        <begin position="362"/>
        <end position="385"/>
    </location>
</feature>
<evidence type="ECO:0000256" key="7">
    <source>
        <dbReference type="ARBA" id="ARBA00022989"/>
    </source>
</evidence>
<accession>A0A913Z5U6</accession>
<dbReference type="FunFam" id="3.90.550.50:FF:000001">
    <property type="entry name" value="Hexosyltransferase"/>
    <property type="match status" value="1"/>
</dbReference>
<comment type="subcellular location">
    <subcellularLocation>
        <location evidence="1 11">Golgi apparatus membrane</location>
        <topology evidence="1 11">Single-pass type II membrane protein</topology>
    </subcellularLocation>
</comment>
<evidence type="ECO:0000256" key="9">
    <source>
        <dbReference type="ARBA" id="ARBA00023136"/>
    </source>
</evidence>